<organism evidence="11 12">
    <name type="scientific">Syntrophorhabdus aromaticivorans</name>
    <dbReference type="NCBI Taxonomy" id="328301"/>
    <lineage>
        <taxon>Bacteria</taxon>
        <taxon>Pseudomonadati</taxon>
        <taxon>Thermodesulfobacteriota</taxon>
        <taxon>Syntrophorhabdia</taxon>
        <taxon>Syntrophorhabdales</taxon>
        <taxon>Syntrophorhabdaceae</taxon>
        <taxon>Syntrophorhabdus</taxon>
    </lineage>
</organism>
<dbReference type="InterPro" id="IPR051544">
    <property type="entry name" value="TPS_OM_transporter"/>
</dbReference>
<name>A0A971S1I2_9BACT</name>
<evidence type="ECO:0000256" key="5">
    <source>
        <dbReference type="ARBA" id="ARBA00022692"/>
    </source>
</evidence>
<dbReference type="PROSITE" id="PS51779">
    <property type="entry name" value="POTRA"/>
    <property type="match status" value="1"/>
</dbReference>
<dbReference type="InterPro" id="IPR013686">
    <property type="entry name" value="Polypept-transport_assoc_ShlB"/>
</dbReference>
<keyword evidence="9" id="KW-0732">Signal</keyword>
<evidence type="ECO:0000256" key="6">
    <source>
        <dbReference type="ARBA" id="ARBA00022927"/>
    </source>
</evidence>
<dbReference type="GO" id="GO:0009279">
    <property type="term" value="C:cell outer membrane"/>
    <property type="evidence" value="ECO:0007669"/>
    <property type="project" value="UniProtKB-SubCell"/>
</dbReference>
<dbReference type="Pfam" id="PF08479">
    <property type="entry name" value="POTRA_2"/>
    <property type="match status" value="1"/>
</dbReference>
<reference evidence="11" key="1">
    <citation type="journal article" date="2020" name="Biotechnol. Biofuels">
        <title>New insights from the biogas microbiome by comprehensive genome-resolved metagenomics of nearly 1600 species originating from multiple anaerobic digesters.</title>
        <authorList>
            <person name="Campanaro S."/>
            <person name="Treu L."/>
            <person name="Rodriguez-R L.M."/>
            <person name="Kovalovszki A."/>
            <person name="Ziels R.M."/>
            <person name="Maus I."/>
            <person name="Zhu X."/>
            <person name="Kougias P.G."/>
            <person name="Basile A."/>
            <person name="Luo G."/>
            <person name="Schluter A."/>
            <person name="Konstantinidis K.T."/>
            <person name="Angelidaki I."/>
        </authorList>
    </citation>
    <scope>NUCLEOTIDE SEQUENCE</scope>
    <source>
        <strain evidence="11">AS06rmzACSIP_7</strain>
    </source>
</reference>
<keyword evidence="8" id="KW-0998">Cell outer membrane</keyword>
<dbReference type="PANTHER" id="PTHR34597:SF1">
    <property type="entry name" value="HEME_HEMOPEXIN TRANSPORTER PROTEIN HUXB"/>
    <property type="match status" value="1"/>
</dbReference>
<evidence type="ECO:0000256" key="4">
    <source>
        <dbReference type="ARBA" id="ARBA00022452"/>
    </source>
</evidence>
<dbReference type="Pfam" id="PF03865">
    <property type="entry name" value="ShlB"/>
    <property type="match status" value="1"/>
</dbReference>
<evidence type="ECO:0000313" key="12">
    <source>
        <dbReference type="Proteomes" id="UP000777265"/>
    </source>
</evidence>
<evidence type="ECO:0000256" key="1">
    <source>
        <dbReference type="ARBA" id="ARBA00004442"/>
    </source>
</evidence>
<evidence type="ECO:0000256" key="9">
    <source>
        <dbReference type="SAM" id="SignalP"/>
    </source>
</evidence>
<comment type="subcellular location">
    <subcellularLocation>
        <location evidence="1">Cell outer membrane</location>
    </subcellularLocation>
</comment>
<protein>
    <submittedName>
        <fullName evidence="11">ShlB/FhaC/HecB family hemolysin secretion/activation protein</fullName>
    </submittedName>
</protein>
<feature type="chain" id="PRO_5037490850" evidence="9">
    <location>
        <begin position="28"/>
        <end position="541"/>
    </location>
</feature>
<dbReference type="GO" id="GO:0046819">
    <property type="term" value="P:protein secretion by the type V secretion system"/>
    <property type="evidence" value="ECO:0007669"/>
    <property type="project" value="TreeGrafter"/>
</dbReference>
<evidence type="ECO:0000313" key="11">
    <source>
        <dbReference type="EMBL" id="NLW36515.1"/>
    </source>
</evidence>
<dbReference type="AlphaFoldDB" id="A0A971S1I2"/>
<evidence type="ECO:0000259" key="10">
    <source>
        <dbReference type="PROSITE" id="PS51779"/>
    </source>
</evidence>
<evidence type="ECO:0000256" key="8">
    <source>
        <dbReference type="ARBA" id="ARBA00023237"/>
    </source>
</evidence>
<evidence type="ECO:0000256" key="7">
    <source>
        <dbReference type="ARBA" id="ARBA00023136"/>
    </source>
</evidence>
<feature type="signal peptide" evidence="9">
    <location>
        <begin position="1"/>
        <end position="27"/>
    </location>
</feature>
<keyword evidence="4" id="KW-1134">Transmembrane beta strand</keyword>
<dbReference type="EMBL" id="JAAYEE010000259">
    <property type="protein sequence ID" value="NLW36515.1"/>
    <property type="molecule type" value="Genomic_DNA"/>
</dbReference>
<sequence length="541" mass="59518">MRPIREKLFLTCLFVFAMMFFFRPFTAAAQIPPDAGVILQDTLLPDIRPMDPSVEFTPQGQAISDITPGGSVIEIQNLRITGNSVFSEEEITKAVGDVSGKSFDLAGLRAIANRISLFYRTNGYPFAYAYIPEQRVTGGEIVIEVIEGRYGKVYATGDPSLVPSAAGFLKRLKPGNVIETKSLERSLLILGDQPGVELSPVIRPGAETGTGDLDVEVSPGERFSGQVTFDNHGNIYYGEYRGEIALRMNRVLAFGDEISFRSIFSDENLWLGQIEYSLPIGSYGLRGHLGYAHTAYELGSPFDGYTGLAKVSFAGLSYPLVRSPMANLLVNTEYRHKELDNELLEISYEKKTSNSWMVALQFDRRDRFGRGGITYGEVSVTSGSINSDNPGSIQGSFTKGNIQLNRLQNLPSAFTLFLSASAQWADTNLDSSESFTLGGANGVRAYPQGEAWGSEGWLARAELRYSINGWWTPYIFYDTGYIDSDAEDNSRSLAGAGIGVRYNRGAWSLNIAAAWKTSGGDARSVENQRDPQIWVTLGYRF</sequence>
<reference evidence="11" key="2">
    <citation type="submission" date="2020-01" db="EMBL/GenBank/DDBJ databases">
        <authorList>
            <person name="Campanaro S."/>
        </authorList>
    </citation>
    <scope>NUCLEOTIDE SEQUENCE</scope>
    <source>
        <strain evidence="11">AS06rmzACSIP_7</strain>
    </source>
</reference>
<keyword evidence="5" id="KW-0812">Transmembrane</keyword>
<proteinExistence type="inferred from homology"/>
<dbReference type="GO" id="GO:0098046">
    <property type="term" value="C:type V protein secretion system complex"/>
    <property type="evidence" value="ECO:0007669"/>
    <property type="project" value="TreeGrafter"/>
</dbReference>
<gene>
    <name evidence="11" type="ORF">GXY80_13725</name>
</gene>
<dbReference type="Proteomes" id="UP000777265">
    <property type="component" value="Unassembled WGS sequence"/>
</dbReference>
<comment type="similarity">
    <text evidence="2">Belongs to the TPS (TC 1.B.20) family.</text>
</comment>
<dbReference type="InterPro" id="IPR005565">
    <property type="entry name" value="Hemolysn_activator_HlyB_C"/>
</dbReference>
<evidence type="ECO:0000256" key="3">
    <source>
        <dbReference type="ARBA" id="ARBA00022448"/>
    </source>
</evidence>
<dbReference type="InterPro" id="IPR034746">
    <property type="entry name" value="POTRA"/>
</dbReference>
<dbReference type="Gene3D" id="2.40.160.50">
    <property type="entry name" value="membrane protein fhac: a member of the omp85/tpsb transporter family"/>
    <property type="match status" value="1"/>
</dbReference>
<accession>A0A971S1I2</accession>
<evidence type="ECO:0000256" key="2">
    <source>
        <dbReference type="ARBA" id="ARBA00009055"/>
    </source>
</evidence>
<dbReference type="GO" id="GO:0008320">
    <property type="term" value="F:protein transmembrane transporter activity"/>
    <property type="evidence" value="ECO:0007669"/>
    <property type="project" value="TreeGrafter"/>
</dbReference>
<keyword evidence="7" id="KW-0472">Membrane</keyword>
<dbReference type="PANTHER" id="PTHR34597">
    <property type="entry name" value="SLR1661 PROTEIN"/>
    <property type="match status" value="1"/>
</dbReference>
<keyword evidence="6" id="KW-0653">Protein transport</keyword>
<feature type="domain" description="POTRA" evidence="10">
    <location>
        <begin position="73"/>
        <end position="148"/>
    </location>
</feature>
<keyword evidence="3" id="KW-0813">Transport</keyword>
<dbReference type="Gene3D" id="3.10.20.310">
    <property type="entry name" value="membrane protein fhac"/>
    <property type="match status" value="1"/>
</dbReference>
<comment type="caution">
    <text evidence="11">The sequence shown here is derived from an EMBL/GenBank/DDBJ whole genome shotgun (WGS) entry which is preliminary data.</text>
</comment>